<comment type="caution">
    <text evidence="1">The sequence shown here is derived from an EMBL/GenBank/DDBJ whole genome shotgun (WGS) entry which is preliminary data.</text>
</comment>
<dbReference type="EMBL" id="LUKN01004733">
    <property type="protein sequence ID" value="OAQ95645.1"/>
    <property type="molecule type" value="Genomic_DNA"/>
</dbReference>
<name>A0A179HYN5_CORDF</name>
<protein>
    <submittedName>
        <fullName evidence="1">Uncharacterized protein</fullName>
    </submittedName>
</protein>
<dbReference type="Proteomes" id="UP000243081">
    <property type="component" value="Unassembled WGS sequence"/>
</dbReference>
<dbReference type="OrthoDB" id="4859538at2759"/>
<organism evidence="1 2">
    <name type="scientific">Cordyceps confragosa</name>
    <name type="common">Lecanicillium lecanii</name>
    <dbReference type="NCBI Taxonomy" id="2714763"/>
    <lineage>
        <taxon>Eukaryota</taxon>
        <taxon>Fungi</taxon>
        <taxon>Dikarya</taxon>
        <taxon>Ascomycota</taxon>
        <taxon>Pezizomycotina</taxon>
        <taxon>Sordariomycetes</taxon>
        <taxon>Hypocreomycetidae</taxon>
        <taxon>Hypocreales</taxon>
        <taxon>Cordycipitaceae</taxon>
        <taxon>Akanthomyces</taxon>
    </lineage>
</organism>
<gene>
    <name evidence="1" type="ORF">LLEC1_03363</name>
</gene>
<sequence>MWTAGATDITSSAGSKAWQYLDPAKGNKVQTVKFNNAELGVGNFSAAFVCEDSGKAPWLTSKTFKLDAAPPKKEGQCLHRHSNFNSSWTYTACDEVEDGLCFVCGMQATCDACDVCKAQCKP</sequence>
<keyword evidence="2" id="KW-1185">Reference proteome</keyword>
<proteinExistence type="predicted"/>
<reference evidence="1 2" key="1">
    <citation type="submission" date="2016-03" db="EMBL/GenBank/DDBJ databases">
        <title>Fine-scale spatial genetic structure of a fungal parasite of coffee scale insects.</title>
        <authorList>
            <person name="Jackson D."/>
            <person name="Zemenick K.A."/>
            <person name="Malloure B."/>
            <person name="Quandt C.A."/>
            <person name="James T.Y."/>
        </authorList>
    </citation>
    <scope>NUCLEOTIDE SEQUENCE [LARGE SCALE GENOMIC DNA]</scope>
    <source>
        <strain evidence="1 2">UM487</strain>
    </source>
</reference>
<accession>A0A179HYN5</accession>
<evidence type="ECO:0000313" key="1">
    <source>
        <dbReference type="EMBL" id="OAQ95645.1"/>
    </source>
</evidence>
<dbReference type="AlphaFoldDB" id="A0A179HYN5"/>
<evidence type="ECO:0000313" key="2">
    <source>
        <dbReference type="Proteomes" id="UP000243081"/>
    </source>
</evidence>